<dbReference type="NCBIfam" id="NF005372">
    <property type="entry name" value="PRK06914.1"/>
    <property type="match status" value="1"/>
</dbReference>
<proteinExistence type="inferred from homology"/>
<dbReference type="InterPro" id="IPR051911">
    <property type="entry name" value="SDR_oxidoreductase"/>
</dbReference>
<organism evidence="4">
    <name type="scientific">Ornithinibacillus sp. 4-3</name>
    <dbReference type="NCBI Taxonomy" id="3231488"/>
    <lineage>
        <taxon>Bacteria</taxon>
        <taxon>Bacillati</taxon>
        <taxon>Bacillota</taxon>
        <taxon>Bacilli</taxon>
        <taxon>Bacillales</taxon>
        <taxon>Bacillaceae</taxon>
        <taxon>Ornithinibacillus</taxon>
    </lineage>
</organism>
<dbReference type="PANTHER" id="PTHR43976:SF16">
    <property type="entry name" value="SHORT-CHAIN DEHYDROGENASE_REDUCTASE FAMILY PROTEIN"/>
    <property type="match status" value="1"/>
</dbReference>
<comment type="similarity">
    <text evidence="1 3">Belongs to the short-chain dehydrogenases/reductases (SDR) family.</text>
</comment>
<protein>
    <submittedName>
        <fullName evidence="4">SDR family oxidoreductase</fullName>
    </submittedName>
</protein>
<name>A0AB39HPG4_9BACI</name>
<dbReference type="InterPro" id="IPR002347">
    <property type="entry name" value="SDR_fam"/>
</dbReference>
<dbReference type="RefSeq" id="WP_368653994.1">
    <property type="nucleotide sequence ID" value="NZ_CP162599.1"/>
</dbReference>
<dbReference type="CDD" id="cd05374">
    <property type="entry name" value="17beta-HSD-like_SDR_c"/>
    <property type="match status" value="1"/>
</dbReference>
<evidence type="ECO:0000256" key="2">
    <source>
        <dbReference type="ARBA" id="ARBA00023002"/>
    </source>
</evidence>
<evidence type="ECO:0000313" key="4">
    <source>
        <dbReference type="EMBL" id="XDK33312.1"/>
    </source>
</evidence>
<dbReference type="InterPro" id="IPR036291">
    <property type="entry name" value="NAD(P)-bd_dom_sf"/>
</dbReference>
<reference evidence="4" key="1">
    <citation type="submission" date="2024-07" db="EMBL/GenBank/DDBJ databases">
        <title>Halotolerant mesophilic bacterium Ornithinibacillus sp. 4-3, sp. nov., isolated from soil.</title>
        <authorList>
            <person name="Sidarenka A.V."/>
            <person name="Guliayeva D.E."/>
            <person name="Leanovich S.I."/>
            <person name="Hileuskaya K.S."/>
            <person name="Akhremchuk A.E."/>
            <person name="Sikolenko M.A."/>
            <person name="Valentovich L.N."/>
        </authorList>
    </citation>
    <scope>NUCLEOTIDE SEQUENCE</scope>
    <source>
        <strain evidence="4">4-3</strain>
    </source>
</reference>
<dbReference type="PROSITE" id="PS00061">
    <property type="entry name" value="ADH_SHORT"/>
    <property type="match status" value="1"/>
</dbReference>
<dbReference type="Pfam" id="PF00106">
    <property type="entry name" value="adh_short"/>
    <property type="match status" value="1"/>
</dbReference>
<keyword evidence="2" id="KW-0560">Oxidoreductase</keyword>
<accession>A0AB39HPG4</accession>
<dbReference type="PRINTS" id="PR00081">
    <property type="entry name" value="GDHRDH"/>
</dbReference>
<dbReference type="EMBL" id="CP162599">
    <property type="protein sequence ID" value="XDK33312.1"/>
    <property type="molecule type" value="Genomic_DNA"/>
</dbReference>
<dbReference type="GO" id="GO:0016491">
    <property type="term" value="F:oxidoreductase activity"/>
    <property type="evidence" value="ECO:0007669"/>
    <property type="project" value="UniProtKB-KW"/>
</dbReference>
<dbReference type="Gene3D" id="3.40.50.720">
    <property type="entry name" value="NAD(P)-binding Rossmann-like Domain"/>
    <property type="match status" value="1"/>
</dbReference>
<sequence>MRIALVTGANSGFGMLMTVELIKAGYAVIATMRDIEKGTRLQQEIAKLDRLANLHIRKLEVTNEEDIMLVYQYVQEQFARLDVLINNAGYSQGGFLADISMENWKLQQETNVFGTVHMTQAFLPLLERSQRGQIINLSSVSGIMGLPGLSAYCASKFAIEGFSEGIRLELRSKNIYVSLIEPASYQTDIWKKAFEKLDPINHSDILKDNVFQYVENSASSAGDPKEVAALVIRICESKYPKLRYPIGKGALFLSFAKKLVPWRIIEWMVLKKLR</sequence>
<dbReference type="PANTHER" id="PTHR43976">
    <property type="entry name" value="SHORT CHAIN DEHYDROGENASE"/>
    <property type="match status" value="1"/>
</dbReference>
<dbReference type="SUPFAM" id="SSF51735">
    <property type="entry name" value="NAD(P)-binding Rossmann-fold domains"/>
    <property type="match status" value="1"/>
</dbReference>
<evidence type="ECO:0000256" key="3">
    <source>
        <dbReference type="RuleBase" id="RU000363"/>
    </source>
</evidence>
<gene>
    <name evidence="4" type="ORF">AB4Y30_02785</name>
</gene>
<dbReference type="PRINTS" id="PR00080">
    <property type="entry name" value="SDRFAMILY"/>
</dbReference>
<evidence type="ECO:0000256" key="1">
    <source>
        <dbReference type="ARBA" id="ARBA00006484"/>
    </source>
</evidence>
<dbReference type="AlphaFoldDB" id="A0AB39HPG4"/>
<dbReference type="InterPro" id="IPR020904">
    <property type="entry name" value="Sc_DH/Rdtase_CS"/>
</dbReference>